<dbReference type="AlphaFoldDB" id="A0A285MQT6"/>
<proteinExistence type="inferred from homology"/>
<protein>
    <submittedName>
        <fullName evidence="4">ParB/RepB/Spo0J family partition protein</fullName>
    </submittedName>
</protein>
<dbReference type="Gene3D" id="3.90.1530.30">
    <property type="match status" value="1"/>
</dbReference>
<dbReference type="Proteomes" id="UP000219048">
    <property type="component" value="Unassembled WGS sequence"/>
</dbReference>
<dbReference type="Gene3D" id="1.10.10.2830">
    <property type="match status" value="1"/>
</dbReference>
<dbReference type="InterPro" id="IPR003115">
    <property type="entry name" value="ParB_N"/>
</dbReference>
<evidence type="ECO:0000256" key="1">
    <source>
        <dbReference type="ARBA" id="ARBA00006295"/>
    </source>
</evidence>
<evidence type="ECO:0000313" key="5">
    <source>
        <dbReference type="Proteomes" id="UP000219048"/>
    </source>
</evidence>
<dbReference type="PANTHER" id="PTHR33375">
    <property type="entry name" value="CHROMOSOME-PARTITIONING PROTEIN PARB-RELATED"/>
    <property type="match status" value="1"/>
</dbReference>
<dbReference type="OrthoDB" id="9796891at2"/>
<comment type="similarity">
    <text evidence="1">Belongs to the ParB family.</text>
</comment>
<dbReference type="InterPro" id="IPR041468">
    <property type="entry name" value="HTH_ParB/Spo0J"/>
</dbReference>
<dbReference type="Pfam" id="PF17762">
    <property type="entry name" value="HTH_ParB"/>
    <property type="match status" value="1"/>
</dbReference>
<dbReference type="SUPFAM" id="SSF109709">
    <property type="entry name" value="KorB DNA-binding domain-like"/>
    <property type="match status" value="1"/>
</dbReference>
<dbReference type="SMART" id="SM00470">
    <property type="entry name" value="ParB"/>
    <property type="match status" value="1"/>
</dbReference>
<dbReference type="CDD" id="cd16393">
    <property type="entry name" value="SPO0J_N"/>
    <property type="match status" value="1"/>
</dbReference>
<dbReference type="GO" id="GO:0007059">
    <property type="term" value="P:chromosome segregation"/>
    <property type="evidence" value="ECO:0007669"/>
    <property type="project" value="TreeGrafter"/>
</dbReference>
<dbReference type="InterPro" id="IPR036086">
    <property type="entry name" value="ParB/Sulfiredoxin_sf"/>
</dbReference>
<dbReference type="Pfam" id="PF02195">
    <property type="entry name" value="ParB_N"/>
    <property type="match status" value="1"/>
</dbReference>
<dbReference type="GO" id="GO:0003677">
    <property type="term" value="F:DNA binding"/>
    <property type="evidence" value="ECO:0007669"/>
    <property type="project" value="UniProtKB-KW"/>
</dbReference>
<keyword evidence="2" id="KW-0238">DNA-binding</keyword>
<sequence length="513" mass="58692">METQTKARLRTLPLQDIAIGTSNPRKVFATEALKELTQSILEKGILQPLLVRPFEEGYQLVCGERRLKAATLAKLTEVPVQIRELSDEEVLEVQLIENLEREDVHPLHEAETLQQMLETERYTLADLASKLAKSETFIIQRLSLNQLIKAWKDAFLKDHINLAKALIVARLTKDGQKELAENAMDHVGGIKSKAALERFIDRQISRKLEQASFDVCNENLVKKAGPCTSCSKRSGANERLFPDIEADDQCFDKVCYELKVQAQLMARAKEIINGAEPVHFIYSPYADELPKGLVKLLEKHNIKLLEQYEDFELNGNDDQAKKGLWLNGSGKGHPEKIYLPQRSKGTMQELSPKEQIVRIEERASRALELDAEKVHKRIIEALAETQELHQLDKLSIQPVDNLLLRLWLWNTAPWEVQETLGKAFKWSSGVANKTMLQRMEKLTEAQVAHMVRLTTFAKWKHSLPTFIEGIALRKLAETVPSVPIEDIEKEQRQVARKRIKRTKERIQKLKEQC</sequence>
<keyword evidence="5" id="KW-1185">Reference proteome</keyword>
<gene>
    <name evidence="4" type="ORF">SAMN06265377_1355</name>
</gene>
<dbReference type="NCBIfam" id="TIGR00180">
    <property type="entry name" value="parB_part"/>
    <property type="match status" value="1"/>
</dbReference>
<name>A0A285MQT6_9FLAO</name>
<dbReference type="GO" id="GO:0005694">
    <property type="term" value="C:chromosome"/>
    <property type="evidence" value="ECO:0007669"/>
    <property type="project" value="TreeGrafter"/>
</dbReference>
<evidence type="ECO:0000256" key="2">
    <source>
        <dbReference type="ARBA" id="ARBA00023125"/>
    </source>
</evidence>
<dbReference type="InterPro" id="IPR004437">
    <property type="entry name" value="ParB/RepB/Spo0J"/>
</dbReference>
<accession>A0A285MQT6</accession>
<evidence type="ECO:0000313" key="4">
    <source>
        <dbReference type="EMBL" id="SNY99544.1"/>
    </source>
</evidence>
<dbReference type="FunFam" id="3.90.1530.30:FF:000001">
    <property type="entry name" value="Chromosome partitioning protein ParB"/>
    <property type="match status" value="1"/>
</dbReference>
<dbReference type="EMBL" id="OBEH01000002">
    <property type="protein sequence ID" value="SNY99544.1"/>
    <property type="molecule type" value="Genomic_DNA"/>
</dbReference>
<reference evidence="5" key="1">
    <citation type="submission" date="2017-09" db="EMBL/GenBank/DDBJ databases">
        <authorList>
            <person name="Varghese N."/>
            <person name="Submissions S."/>
        </authorList>
    </citation>
    <scope>NUCLEOTIDE SEQUENCE [LARGE SCALE GENOMIC DNA]</scope>
    <source>
        <strain evidence="5">DSM 25885</strain>
    </source>
</reference>
<feature type="domain" description="ParB-like N-terminal" evidence="3">
    <location>
        <begin position="10"/>
        <end position="99"/>
    </location>
</feature>
<dbReference type="SUPFAM" id="SSF110849">
    <property type="entry name" value="ParB/Sulfiredoxin"/>
    <property type="match status" value="1"/>
</dbReference>
<dbReference type="InterPro" id="IPR050336">
    <property type="entry name" value="Chromosome_partition/occlusion"/>
</dbReference>
<evidence type="ECO:0000259" key="3">
    <source>
        <dbReference type="SMART" id="SM00470"/>
    </source>
</evidence>
<organism evidence="4 5">
    <name type="scientific">Flagellimonas pacifica</name>
    <dbReference type="NCBI Taxonomy" id="1247520"/>
    <lineage>
        <taxon>Bacteria</taxon>
        <taxon>Pseudomonadati</taxon>
        <taxon>Bacteroidota</taxon>
        <taxon>Flavobacteriia</taxon>
        <taxon>Flavobacteriales</taxon>
        <taxon>Flavobacteriaceae</taxon>
        <taxon>Flagellimonas</taxon>
    </lineage>
</organism>
<dbReference type="RefSeq" id="WP_097045037.1">
    <property type="nucleotide sequence ID" value="NZ_OBEH01000002.1"/>
</dbReference>
<dbReference type="PANTHER" id="PTHR33375:SF7">
    <property type="entry name" value="CHROMOSOME 2-PARTITIONING PROTEIN PARB-RELATED"/>
    <property type="match status" value="1"/>
</dbReference>